<evidence type="ECO:0000256" key="3">
    <source>
        <dbReference type="ARBA" id="ARBA00023239"/>
    </source>
</evidence>
<reference evidence="5 6" key="1">
    <citation type="submission" date="2019-02" db="EMBL/GenBank/DDBJ databases">
        <title>Deep-cultivation of Planctomycetes and their phenomic and genomic characterization uncovers novel biology.</title>
        <authorList>
            <person name="Wiegand S."/>
            <person name="Jogler M."/>
            <person name="Boedeker C."/>
            <person name="Pinto D."/>
            <person name="Vollmers J."/>
            <person name="Rivas-Marin E."/>
            <person name="Kohn T."/>
            <person name="Peeters S.H."/>
            <person name="Heuer A."/>
            <person name="Rast P."/>
            <person name="Oberbeckmann S."/>
            <person name="Bunk B."/>
            <person name="Jeske O."/>
            <person name="Meyerdierks A."/>
            <person name="Storesund J.E."/>
            <person name="Kallscheuer N."/>
            <person name="Luecker S."/>
            <person name="Lage O.M."/>
            <person name="Pohl T."/>
            <person name="Merkel B.J."/>
            <person name="Hornburger P."/>
            <person name="Mueller R.-W."/>
            <person name="Bruemmer F."/>
            <person name="Labrenz M."/>
            <person name="Spormann A.M."/>
            <person name="Op den Camp H."/>
            <person name="Overmann J."/>
            <person name="Amann R."/>
            <person name="Jetten M.S.M."/>
            <person name="Mascher T."/>
            <person name="Medema M.H."/>
            <person name="Devos D.P."/>
            <person name="Kaster A.-K."/>
            <person name="Ovreas L."/>
            <person name="Rohde M."/>
            <person name="Galperin M.Y."/>
            <person name="Jogler C."/>
        </authorList>
    </citation>
    <scope>NUCLEOTIDE SEQUENCE [LARGE SCALE GENOMIC DNA]</scope>
    <source>
        <strain evidence="5 6">Poly30</strain>
    </source>
</reference>
<dbReference type="GO" id="GO:0003941">
    <property type="term" value="F:L-serine ammonia-lyase activity"/>
    <property type="evidence" value="ECO:0007669"/>
    <property type="project" value="TreeGrafter"/>
</dbReference>
<dbReference type="OrthoDB" id="9811476at2"/>
<dbReference type="InterPro" id="IPR050147">
    <property type="entry name" value="Ser/Thr_Dehydratase"/>
</dbReference>
<dbReference type="GO" id="GO:0009097">
    <property type="term" value="P:isoleucine biosynthetic process"/>
    <property type="evidence" value="ECO:0007669"/>
    <property type="project" value="TreeGrafter"/>
</dbReference>
<gene>
    <name evidence="5" type="primary">ilvA</name>
    <name evidence="5" type="ORF">Poly30_27540</name>
</gene>
<feature type="domain" description="Tryptophan synthase beta chain-like PALP" evidence="4">
    <location>
        <begin position="17"/>
        <end position="305"/>
    </location>
</feature>
<keyword evidence="2" id="KW-0663">Pyridoxal phosphate</keyword>
<dbReference type="InterPro" id="IPR036052">
    <property type="entry name" value="TrpB-like_PALP_sf"/>
</dbReference>
<dbReference type="PANTHER" id="PTHR48078:SF7">
    <property type="entry name" value="BLL6502 PROTEIN"/>
    <property type="match status" value="1"/>
</dbReference>
<evidence type="ECO:0000256" key="2">
    <source>
        <dbReference type="ARBA" id="ARBA00022898"/>
    </source>
</evidence>
<comment type="cofactor">
    <cofactor evidence="1">
        <name>pyridoxal 5'-phosphate</name>
        <dbReference type="ChEBI" id="CHEBI:597326"/>
    </cofactor>
</comment>
<dbReference type="GO" id="GO:0006567">
    <property type="term" value="P:L-threonine catabolic process"/>
    <property type="evidence" value="ECO:0007669"/>
    <property type="project" value="TreeGrafter"/>
</dbReference>
<dbReference type="AlphaFoldDB" id="A0A518ET41"/>
<dbReference type="PANTHER" id="PTHR48078">
    <property type="entry name" value="THREONINE DEHYDRATASE, MITOCHONDRIAL-RELATED"/>
    <property type="match status" value="1"/>
</dbReference>
<keyword evidence="3 5" id="KW-0456">Lyase</keyword>
<dbReference type="EC" id="4.3.1.19" evidence="5"/>
<dbReference type="CDD" id="cd01562">
    <property type="entry name" value="Thr-dehyd"/>
    <property type="match status" value="1"/>
</dbReference>
<evidence type="ECO:0000259" key="4">
    <source>
        <dbReference type="Pfam" id="PF00291"/>
    </source>
</evidence>
<dbReference type="Pfam" id="PF00291">
    <property type="entry name" value="PALP"/>
    <property type="match status" value="1"/>
</dbReference>
<evidence type="ECO:0000313" key="5">
    <source>
        <dbReference type="EMBL" id="QDV07235.1"/>
    </source>
</evidence>
<dbReference type="GO" id="GO:0004794">
    <property type="term" value="F:threonine deaminase activity"/>
    <property type="evidence" value="ECO:0007669"/>
    <property type="project" value="UniProtKB-EC"/>
</dbReference>
<evidence type="ECO:0000256" key="1">
    <source>
        <dbReference type="ARBA" id="ARBA00001933"/>
    </source>
</evidence>
<keyword evidence="6" id="KW-1185">Reference proteome</keyword>
<dbReference type="EMBL" id="CP036434">
    <property type="protein sequence ID" value="QDV07235.1"/>
    <property type="molecule type" value="Genomic_DNA"/>
</dbReference>
<name>A0A518ET41_9BACT</name>
<organism evidence="5 6">
    <name type="scientific">Saltatorellus ferox</name>
    <dbReference type="NCBI Taxonomy" id="2528018"/>
    <lineage>
        <taxon>Bacteria</taxon>
        <taxon>Pseudomonadati</taxon>
        <taxon>Planctomycetota</taxon>
        <taxon>Planctomycetia</taxon>
        <taxon>Planctomycetia incertae sedis</taxon>
        <taxon>Saltatorellus</taxon>
    </lineage>
</organism>
<sequence length="324" mass="34246">MHPFSLEELDHATEVVRRHVPPTPQYQWPMLSEAAGSTVVVKHENHTPVGAFKVRGGLVYLHKLVSNRPEVTGVISATRGNHGQSLAFAGREYGRRVVIYVPHGNSIEKNAAMRALGAEVVEHGRDFQEAREESMRVAAERGLESVPPFHRDLVMGVATYAREMFDAAGPLDTVYVPVGMGSGISAMIAVRDLLRLDTAIVGVVSNAAPATRLSVEAGHVVTTESADTFVDGVACRVPDADAIAAMIKGAARIIEVADDEAADAMRLIFRTTHNVAEPAGAVALAGLLSETAAQRGQRSAFTLCGGNVDTAKFAAVLGGATPAP</sequence>
<dbReference type="SUPFAM" id="SSF53686">
    <property type="entry name" value="Tryptophan synthase beta subunit-like PLP-dependent enzymes"/>
    <property type="match status" value="1"/>
</dbReference>
<dbReference type="Proteomes" id="UP000320390">
    <property type="component" value="Chromosome"/>
</dbReference>
<protein>
    <submittedName>
        <fullName evidence="5">L-threonine dehydratase biosynthetic IlvA</fullName>
        <ecNumber evidence="5">4.3.1.19</ecNumber>
    </submittedName>
</protein>
<accession>A0A518ET41</accession>
<dbReference type="GO" id="GO:0006565">
    <property type="term" value="P:L-serine catabolic process"/>
    <property type="evidence" value="ECO:0007669"/>
    <property type="project" value="TreeGrafter"/>
</dbReference>
<dbReference type="Gene3D" id="3.40.50.1100">
    <property type="match status" value="2"/>
</dbReference>
<dbReference type="RefSeq" id="WP_145198115.1">
    <property type="nucleotide sequence ID" value="NZ_CP036434.1"/>
</dbReference>
<dbReference type="NCBIfam" id="NF004771">
    <property type="entry name" value="PRK06110.1"/>
    <property type="match status" value="1"/>
</dbReference>
<dbReference type="InterPro" id="IPR001926">
    <property type="entry name" value="TrpB-like_PALP"/>
</dbReference>
<evidence type="ECO:0000313" key="6">
    <source>
        <dbReference type="Proteomes" id="UP000320390"/>
    </source>
</evidence>
<proteinExistence type="predicted"/>